<dbReference type="Pfam" id="PF00857">
    <property type="entry name" value="Isochorismatase"/>
    <property type="match status" value="1"/>
</dbReference>
<accession>A0A1Y5RUI2</accession>
<sequence>MTASTTGAAAPRTLRQLAGAPNDPPALADAALVLIDCQNEYVDGRLALPGVAPALAEVEKLLAVARAAAMPIFHIAHRGQPGGLFDRGGAGGAIADAAAPAGNETVIEKGLPNAFAGTSLQAALQASGRKQIVVAGFMTHMCVSSTVRAALDLGYGSTVVARGCATRDLPAPDGGVVGAAELHRASLAALSDRFALIVADSGAWQG</sequence>
<dbReference type="AlphaFoldDB" id="A0A1Y5RUI2"/>
<evidence type="ECO:0000256" key="2">
    <source>
        <dbReference type="SAM" id="MobiDB-lite"/>
    </source>
</evidence>
<gene>
    <name evidence="4" type="primary">sttH</name>
    <name evidence="4" type="ORF">OCH7691_00698</name>
</gene>
<dbReference type="InterPro" id="IPR050272">
    <property type="entry name" value="Isochorismatase-like_hydrls"/>
</dbReference>
<evidence type="ECO:0000313" key="5">
    <source>
        <dbReference type="Proteomes" id="UP000193200"/>
    </source>
</evidence>
<keyword evidence="5" id="KW-1185">Reference proteome</keyword>
<dbReference type="SUPFAM" id="SSF52499">
    <property type="entry name" value="Isochorismatase-like hydrolases"/>
    <property type="match status" value="1"/>
</dbReference>
<reference evidence="4 5" key="1">
    <citation type="submission" date="2017-03" db="EMBL/GenBank/DDBJ databases">
        <authorList>
            <person name="Afonso C.L."/>
            <person name="Miller P.J."/>
            <person name="Scott M.A."/>
            <person name="Spackman E."/>
            <person name="Goraichik I."/>
            <person name="Dimitrov K.M."/>
            <person name="Suarez D.L."/>
            <person name="Swayne D.E."/>
        </authorList>
    </citation>
    <scope>NUCLEOTIDE SEQUENCE [LARGE SCALE GENOMIC DNA]</scope>
    <source>
        <strain evidence="4 5">CECT 7691</strain>
    </source>
</reference>
<dbReference type="OrthoDB" id="9794942at2"/>
<dbReference type="InterPro" id="IPR036380">
    <property type="entry name" value="Isochorismatase-like_sf"/>
</dbReference>
<keyword evidence="1 4" id="KW-0378">Hydrolase</keyword>
<dbReference type="InterPro" id="IPR000868">
    <property type="entry name" value="Isochorismatase-like_dom"/>
</dbReference>
<evidence type="ECO:0000259" key="3">
    <source>
        <dbReference type="Pfam" id="PF00857"/>
    </source>
</evidence>
<name>A0A1Y5RUI2_9PROT</name>
<dbReference type="GO" id="GO:0016787">
    <property type="term" value="F:hydrolase activity"/>
    <property type="evidence" value="ECO:0007669"/>
    <property type="project" value="UniProtKB-KW"/>
</dbReference>
<dbReference type="PANTHER" id="PTHR43540:SF15">
    <property type="entry name" value="BLR5631 PROTEIN"/>
    <property type="match status" value="1"/>
</dbReference>
<dbReference type="EMBL" id="FWFR01000001">
    <property type="protein sequence ID" value="SLN24542.1"/>
    <property type="molecule type" value="Genomic_DNA"/>
</dbReference>
<protein>
    <submittedName>
        <fullName evidence="4">Streptothricin hydrolase</fullName>
        <ecNumber evidence="4">3.5.2.19</ecNumber>
    </submittedName>
</protein>
<dbReference type="Proteomes" id="UP000193200">
    <property type="component" value="Unassembled WGS sequence"/>
</dbReference>
<proteinExistence type="predicted"/>
<evidence type="ECO:0000313" key="4">
    <source>
        <dbReference type="EMBL" id="SLN24542.1"/>
    </source>
</evidence>
<dbReference type="InParanoid" id="A0A1Y5RUI2"/>
<dbReference type="RefSeq" id="WP_085883474.1">
    <property type="nucleotide sequence ID" value="NZ_FWFR01000001.1"/>
</dbReference>
<organism evidence="4 5">
    <name type="scientific">Oceanibacterium hippocampi</name>
    <dbReference type="NCBI Taxonomy" id="745714"/>
    <lineage>
        <taxon>Bacteria</taxon>
        <taxon>Pseudomonadati</taxon>
        <taxon>Pseudomonadota</taxon>
        <taxon>Alphaproteobacteria</taxon>
        <taxon>Sneathiellales</taxon>
        <taxon>Sneathiellaceae</taxon>
        <taxon>Oceanibacterium</taxon>
    </lineage>
</organism>
<dbReference type="EC" id="3.5.2.19" evidence="4"/>
<evidence type="ECO:0000256" key="1">
    <source>
        <dbReference type="ARBA" id="ARBA00022801"/>
    </source>
</evidence>
<dbReference type="Gene3D" id="3.40.50.850">
    <property type="entry name" value="Isochorismatase-like"/>
    <property type="match status" value="1"/>
</dbReference>
<dbReference type="PANTHER" id="PTHR43540">
    <property type="entry name" value="PEROXYUREIDOACRYLATE/UREIDOACRYLATE AMIDOHYDROLASE-RELATED"/>
    <property type="match status" value="1"/>
</dbReference>
<dbReference type="CDD" id="cd01014">
    <property type="entry name" value="nicotinamidase_related"/>
    <property type="match status" value="1"/>
</dbReference>
<feature type="domain" description="Isochorismatase-like" evidence="3">
    <location>
        <begin position="30"/>
        <end position="197"/>
    </location>
</feature>
<feature type="region of interest" description="Disordered" evidence="2">
    <location>
        <begin position="1"/>
        <end position="21"/>
    </location>
</feature>